<dbReference type="Proteomes" id="UP000199437">
    <property type="component" value="Unassembled WGS sequence"/>
</dbReference>
<dbReference type="AlphaFoldDB" id="A0A1I0RFT1"/>
<dbReference type="EMBL" id="FOIR01000004">
    <property type="protein sequence ID" value="SEW39733.1"/>
    <property type="molecule type" value="Genomic_DNA"/>
</dbReference>
<proteinExistence type="predicted"/>
<feature type="chain" id="PRO_5011588835" evidence="1">
    <location>
        <begin position="23"/>
        <end position="134"/>
    </location>
</feature>
<evidence type="ECO:0000313" key="2">
    <source>
        <dbReference type="EMBL" id="SEW39733.1"/>
    </source>
</evidence>
<name>A0A1I0RFT1_9BACT</name>
<keyword evidence="3" id="KW-1185">Reference proteome</keyword>
<organism evidence="2 3">
    <name type="scientific">Roseivirga pacifica</name>
    <dbReference type="NCBI Taxonomy" id="1267423"/>
    <lineage>
        <taxon>Bacteria</taxon>
        <taxon>Pseudomonadati</taxon>
        <taxon>Bacteroidota</taxon>
        <taxon>Cytophagia</taxon>
        <taxon>Cytophagales</taxon>
        <taxon>Roseivirgaceae</taxon>
        <taxon>Roseivirga</taxon>
    </lineage>
</organism>
<protein>
    <submittedName>
        <fullName evidence="2">Uncharacterized protein</fullName>
    </submittedName>
</protein>
<evidence type="ECO:0000313" key="3">
    <source>
        <dbReference type="Proteomes" id="UP000199437"/>
    </source>
</evidence>
<reference evidence="3" key="1">
    <citation type="submission" date="2016-10" db="EMBL/GenBank/DDBJ databases">
        <authorList>
            <person name="Varghese N."/>
            <person name="Submissions S."/>
        </authorList>
    </citation>
    <scope>NUCLEOTIDE SEQUENCE [LARGE SCALE GENOMIC DNA]</scope>
    <source>
        <strain evidence="3">CGMCC 1.12402</strain>
    </source>
</reference>
<gene>
    <name evidence="2" type="ORF">SAMN05216290_3485</name>
</gene>
<dbReference type="GeneID" id="99988157"/>
<sequence>MKLHTRFLAVMLLAICCLSSCEGPIEDVTPEDMELRVSTQEPVIGESTVTFKGTLENLPPDTQVEYGFMWYAKDNDEDVKRVVIGKRVVKGAFQSTLVDLPKEKDLVVCAYVINSHTTWDEEVTGEERDFWWNL</sequence>
<feature type="signal peptide" evidence="1">
    <location>
        <begin position="1"/>
        <end position="22"/>
    </location>
</feature>
<dbReference type="RefSeq" id="WP_090260249.1">
    <property type="nucleotide sequence ID" value="NZ_FOIR01000004.1"/>
</dbReference>
<evidence type="ECO:0000256" key="1">
    <source>
        <dbReference type="SAM" id="SignalP"/>
    </source>
</evidence>
<accession>A0A1I0RFT1</accession>
<keyword evidence="1" id="KW-0732">Signal</keyword>